<proteinExistence type="predicted"/>
<gene>
    <name evidence="2" type="ORF">NCTC10918_01678</name>
</gene>
<reference evidence="2 3" key="1">
    <citation type="submission" date="2018-12" db="EMBL/GenBank/DDBJ databases">
        <authorList>
            <consortium name="Pathogen Informatics"/>
        </authorList>
    </citation>
    <scope>NUCLEOTIDE SEQUENCE [LARGE SCALE GENOMIC DNA]</scope>
    <source>
        <strain evidence="2 3">NCTC10918</strain>
    </source>
</reference>
<dbReference type="InterPro" id="IPR005509">
    <property type="entry name" value="AfsA_hotdog_dom"/>
</dbReference>
<dbReference type="Proteomes" id="UP000270988">
    <property type="component" value="Chromosome"/>
</dbReference>
<protein>
    <submittedName>
        <fullName evidence="2">A-factor biosynthesis hotdog domain</fullName>
    </submittedName>
</protein>
<evidence type="ECO:0000313" key="2">
    <source>
        <dbReference type="EMBL" id="VEJ30399.1"/>
    </source>
</evidence>
<feature type="domain" description="A-factor biosynthesis hotdog" evidence="1">
    <location>
        <begin position="11"/>
        <end position="81"/>
    </location>
</feature>
<organism evidence="2 3">
    <name type="scientific">Rothia dentocariosa</name>
    <dbReference type="NCBI Taxonomy" id="2047"/>
    <lineage>
        <taxon>Bacteria</taxon>
        <taxon>Bacillati</taxon>
        <taxon>Actinomycetota</taxon>
        <taxon>Actinomycetes</taxon>
        <taxon>Micrococcales</taxon>
        <taxon>Micrococcaceae</taxon>
        <taxon>Rothia</taxon>
    </lineage>
</organism>
<dbReference type="EMBL" id="LR134521">
    <property type="protein sequence ID" value="VEJ30399.1"/>
    <property type="molecule type" value="Genomic_DNA"/>
</dbReference>
<sequence length="101" mass="11147">MISQLNTTETPTAQVTPNVANKALFDHAYDHITMQILTEAARQLYLATRPDSELAPEISSIRGNFLAFAELDSPVQIRATAPGEFVVEQDNRQIADFALKS</sequence>
<name>A0A448UWZ2_9MICC</name>
<dbReference type="AlphaFoldDB" id="A0A448UWZ2"/>
<accession>A0A448UWZ2</accession>
<dbReference type="Pfam" id="PF03756">
    <property type="entry name" value="AfsA"/>
    <property type="match status" value="1"/>
</dbReference>
<evidence type="ECO:0000313" key="3">
    <source>
        <dbReference type="Proteomes" id="UP000270988"/>
    </source>
</evidence>
<evidence type="ECO:0000259" key="1">
    <source>
        <dbReference type="Pfam" id="PF03756"/>
    </source>
</evidence>